<feature type="DNA-binding region" description="H-T-H motif" evidence="4">
    <location>
        <begin position="40"/>
        <end position="59"/>
    </location>
</feature>
<dbReference type="PRINTS" id="PR00455">
    <property type="entry name" value="HTHTETR"/>
</dbReference>
<organism evidence="6 7">
    <name type="scientific">Ancylobacter novellus</name>
    <name type="common">Thiobacillus novellus</name>
    <dbReference type="NCBI Taxonomy" id="921"/>
    <lineage>
        <taxon>Bacteria</taxon>
        <taxon>Pseudomonadati</taxon>
        <taxon>Pseudomonadota</taxon>
        <taxon>Alphaproteobacteria</taxon>
        <taxon>Hyphomicrobiales</taxon>
        <taxon>Xanthobacteraceae</taxon>
        <taxon>Ancylobacter</taxon>
    </lineage>
</organism>
<sequence>MTATALPRPARRRLQPAERRTMILDEALRLFAERHYSIVTVRDIAQSCDMNVGLLYHYFDNKDDLVRRALGHAIEQLGASYEARRAAGLDPLAEILAWLDTHVELSLTLAQMVKLMSDYANSNIRDAEIDGLIAGFYEGEKRVLEGALRRGIEAGRFGAIDVPRVARRIGLMLDGIFYASASRRDERIEDDIRDLADLVRGMLGVPEKAVAAGI</sequence>
<dbReference type="GO" id="GO:0003700">
    <property type="term" value="F:DNA-binding transcription factor activity"/>
    <property type="evidence" value="ECO:0007669"/>
    <property type="project" value="TreeGrafter"/>
</dbReference>
<dbReference type="Pfam" id="PF00440">
    <property type="entry name" value="TetR_N"/>
    <property type="match status" value="1"/>
</dbReference>
<evidence type="ECO:0000256" key="3">
    <source>
        <dbReference type="ARBA" id="ARBA00023163"/>
    </source>
</evidence>
<dbReference type="InterPro" id="IPR036271">
    <property type="entry name" value="Tet_transcr_reg_TetR-rel_C_sf"/>
</dbReference>
<dbReference type="Proteomes" id="UP000248887">
    <property type="component" value="Unassembled WGS sequence"/>
</dbReference>
<dbReference type="AlphaFoldDB" id="A0A2W5R5G5"/>
<dbReference type="PANTHER" id="PTHR30055">
    <property type="entry name" value="HTH-TYPE TRANSCRIPTIONAL REGULATOR RUTR"/>
    <property type="match status" value="1"/>
</dbReference>
<dbReference type="PANTHER" id="PTHR30055:SF234">
    <property type="entry name" value="HTH-TYPE TRANSCRIPTIONAL REGULATOR BETI"/>
    <property type="match status" value="1"/>
</dbReference>
<reference evidence="6 7" key="1">
    <citation type="submission" date="2017-08" db="EMBL/GenBank/DDBJ databases">
        <title>Infants hospitalized years apart are colonized by the same room-sourced microbial strains.</title>
        <authorList>
            <person name="Brooks B."/>
            <person name="Olm M.R."/>
            <person name="Firek B.A."/>
            <person name="Baker R."/>
            <person name="Thomas B.C."/>
            <person name="Morowitz M.J."/>
            <person name="Banfield J.F."/>
        </authorList>
    </citation>
    <scope>NUCLEOTIDE SEQUENCE [LARGE SCALE GENOMIC DNA]</scope>
    <source>
        <strain evidence="6">S2_005_001_R2_27</strain>
    </source>
</reference>
<feature type="domain" description="HTH tetR-type" evidence="5">
    <location>
        <begin position="17"/>
        <end position="77"/>
    </location>
</feature>
<evidence type="ECO:0000313" key="7">
    <source>
        <dbReference type="Proteomes" id="UP000248887"/>
    </source>
</evidence>
<dbReference type="SUPFAM" id="SSF48498">
    <property type="entry name" value="Tetracyclin repressor-like, C-terminal domain"/>
    <property type="match status" value="1"/>
</dbReference>
<dbReference type="InterPro" id="IPR001647">
    <property type="entry name" value="HTH_TetR"/>
</dbReference>
<evidence type="ECO:0000259" key="5">
    <source>
        <dbReference type="PROSITE" id="PS50977"/>
    </source>
</evidence>
<dbReference type="InterPro" id="IPR009057">
    <property type="entry name" value="Homeodomain-like_sf"/>
</dbReference>
<keyword evidence="1" id="KW-0805">Transcription regulation</keyword>
<dbReference type="SUPFAM" id="SSF46689">
    <property type="entry name" value="Homeodomain-like"/>
    <property type="match status" value="1"/>
</dbReference>
<dbReference type="GO" id="GO:0000976">
    <property type="term" value="F:transcription cis-regulatory region binding"/>
    <property type="evidence" value="ECO:0007669"/>
    <property type="project" value="TreeGrafter"/>
</dbReference>
<evidence type="ECO:0000256" key="1">
    <source>
        <dbReference type="ARBA" id="ARBA00023015"/>
    </source>
</evidence>
<gene>
    <name evidence="6" type="ORF">DI549_02260</name>
</gene>
<comment type="caution">
    <text evidence="6">The sequence shown here is derived from an EMBL/GenBank/DDBJ whole genome shotgun (WGS) entry which is preliminary data.</text>
</comment>
<dbReference type="InterPro" id="IPR050109">
    <property type="entry name" value="HTH-type_TetR-like_transc_reg"/>
</dbReference>
<evidence type="ECO:0000256" key="4">
    <source>
        <dbReference type="PROSITE-ProRule" id="PRU00335"/>
    </source>
</evidence>
<proteinExistence type="predicted"/>
<keyword evidence="3" id="KW-0804">Transcription</keyword>
<accession>A0A2W5R5G5</accession>
<dbReference type="EMBL" id="QFQD01000004">
    <property type="protein sequence ID" value="PZQ85238.1"/>
    <property type="molecule type" value="Genomic_DNA"/>
</dbReference>
<protein>
    <submittedName>
        <fullName evidence="6">TetR/AcrR family transcriptional regulator</fullName>
    </submittedName>
</protein>
<evidence type="ECO:0000256" key="2">
    <source>
        <dbReference type="ARBA" id="ARBA00023125"/>
    </source>
</evidence>
<dbReference type="PROSITE" id="PS50977">
    <property type="entry name" value="HTH_TETR_2"/>
    <property type="match status" value="1"/>
</dbReference>
<evidence type="ECO:0000313" key="6">
    <source>
        <dbReference type="EMBL" id="PZQ85238.1"/>
    </source>
</evidence>
<dbReference type="Gene3D" id="1.10.357.10">
    <property type="entry name" value="Tetracycline Repressor, domain 2"/>
    <property type="match status" value="1"/>
</dbReference>
<name>A0A2W5R5G5_ANCNO</name>
<keyword evidence="2 4" id="KW-0238">DNA-binding</keyword>